<feature type="signal peptide" evidence="1">
    <location>
        <begin position="1"/>
        <end position="23"/>
    </location>
</feature>
<proteinExistence type="predicted"/>
<keyword evidence="3" id="KW-1185">Reference proteome</keyword>
<name>A0ABS9HU59_9GAMM</name>
<accession>A0ABS9HU59</accession>
<keyword evidence="1" id="KW-0732">Signal</keyword>
<dbReference type="RefSeq" id="WP_237054174.1">
    <property type="nucleotide sequence ID" value="NZ_JAKJPO010000003.1"/>
</dbReference>
<feature type="chain" id="PRO_5047095954" evidence="1">
    <location>
        <begin position="24"/>
        <end position="198"/>
    </location>
</feature>
<organism evidence="2 3">
    <name type="scientific">Marilutibacter chinensis</name>
    <dbReference type="NCBI Taxonomy" id="2912247"/>
    <lineage>
        <taxon>Bacteria</taxon>
        <taxon>Pseudomonadati</taxon>
        <taxon>Pseudomonadota</taxon>
        <taxon>Gammaproteobacteria</taxon>
        <taxon>Lysobacterales</taxon>
        <taxon>Lysobacteraceae</taxon>
        <taxon>Marilutibacter</taxon>
    </lineage>
</organism>
<reference evidence="3" key="2">
    <citation type="submission" date="2022-01" db="EMBL/GenBank/DDBJ databases">
        <title>Lysobacter chinensis sp. nov., a bacterium isolated from cow dung compost.</title>
        <authorList>
            <person name="Zhou L.Y."/>
        </authorList>
    </citation>
    <scope>NUCLEOTIDE SEQUENCE [LARGE SCALE GENOMIC DNA]</scope>
    <source>
        <strain evidence="3">TLK-CK17</strain>
    </source>
</reference>
<reference evidence="2 3" key="3">
    <citation type="submission" date="2022-01" db="EMBL/GenBank/DDBJ databases">
        <authorList>
            <person name="Zhou L.Y."/>
        </authorList>
    </citation>
    <scope>NUCLEOTIDE SEQUENCE [LARGE SCALE GENOMIC DNA]</scope>
    <source>
        <strain evidence="2 3">TLK-CK17</strain>
    </source>
</reference>
<dbReference type="Proteomes" id="UP001430796">
    <property type="component" value="Unassembled WGS sequence"/>
</dbReference>
<reference evidence="2 3" key="1">
    <citation type="submission" date="2022-01" db="EMBL/GenBank/DDBJ databases">
        <title>Lysobacter chinensis sp. nov., a bacterium isolated from cow dung compost.</title>
        <authorList>
            <person name="Liu Y."/>
        </authorList>
    </citation>
    <scope>NUCLEOTIDE SEQUENCE [LARGE SCALE GENOMIC DNA]</scope>
    <source>
        <strain evidence="2 3">TLK-CK17</strain>
    </source>
</reference>
<sequence>MNLKHCALAIALATTATPFAALAESSVASGSGDATARVDFRITIPRILLLQVGGAGSGSPIELISFTADANDLQNLGTPVAADAGSGDLGNGTVSARVLGNNGQVSLSATTTGALTNPTGDTISYAEITTASSSANLPAPALADNTTTSVPVPVTAGKITDANAEWTYTYDNTAMAAPGQYGGVNINNGRVIYTASMP</sequence>
<evidence type="ECO:0000313" key="2">
    <source>
        <dbReference type="EMBL" id="MCF7221764.1"/>
    </source>
</evidence>
<protein>
    <submittedName>
        <fullName evidence="2">Uncharacterized protein</fullName>
    </submittedName>
</protein>
<evidence type="ECO:0000256" key="1">
    <source>
        <dbReference type="SAM" id="SignalP"/>
    </source>
</evidence>
<gene>
    <name evidence="2" type="ORF">L3V18_08190</name>
</gene>
<comment type="caution">
    <text evidence="2">The sequence shown here is derived from an EMBL/GenBank/DDBJ whole genome shotgun (WGS) entry which is preliminary data.</text>
</comment>
<dbReference type="EMBL" id="JAKJPO010000003">
    <property type="protein sequence ID" value="MCF7221764.1"/>
    <property type="molecule type" value="Genomic_DNA"/>
</dbReference>
<evidence type="ECO:0000313" key="3">
    <source>
        <dbReference type="Proteomes" id="UP001430796"/>
    </source>
</evidence>